<evidence type="ECO:0000313" key="12">
    <source>
        <dbReference type="Proteomes" id="UP000202259"/>
    </source>
</evidence>
<keyword evidence="8" id="KW-1278">Translocase</keyword>
<evidence type="ECO:0000256" key="2">
    <source>
        <dbReference type="ARBA" id="ARBA00022485"/>
    </source>
</evidence>
<feature type="binding site" evidence="8">
    <location>
        <position position="388"/>
    </location>
    <ligand>
        <name>[4Fe-4S] cluster</name>
        <dbReference type="ChEBI" id="CHEBI:49883"/>
        <label>1</label>
    </ligand>
</feature>
<dbReference type="InterPro" id="IPR037225">
    <property type="entry name" value="Nuo51_FMN-bd_sf"/>
</dbReference>
<dbReference type="GO" id="GO:0046872">
    <property type="term" value="F:metal ion binding"/>
    <property type="evidence" value="ECO:0007669"/>
    <property type="project" value="UniProtKB-KW"/>
</dbReference>
<dbReference type="InterPro" id="IPR019554">
    <property type="entry name" value="Soluble_ligand-bd"/>
</dbReference>
<dbReference type="InterPro" id="IPR026902">
    <property type="entry name" value="RnfC_N"/>
</dbReference>
<dbReference type="EC" id="7.-.-.-" evidence="8"/>
<dbReference type="PROSITE" id="PS00198">
    <property type="entry name" value="4FE4S_FER_1"/>
    <property type="match status" value="1"/>
</dbReference>
<dbReference type="Gene3D" id="3.40.50.11540">
    <property type="entry name" value="NADH-ubiquinone oxidoreductase 51kDa subunit"/>
    <property type="match status" value="1"/>
</dbReference>
<dbReference type="GO" id="GO:0051539">
    <property type="term" value="F:4 iron, 4 sulfur cluster binding"/>
    <property type="evidence" value="ECO:0007669"/>
    <property type="project" value="UniProtKB-KW"/>
</dbReference>
<keyword evidence="6 8" id="KW-0408">Iron</keyword>
<evidence type="ECO:0000256" key="7">
    <source>
        <dbReference type="ARBA" id="ARBA00023014"/>
    </source>
</evidence>
<dbReference type="HAMAP" id="MF_00461">
    <property type="entry name" value="RsxC_RnfC"/>
    <property type="match status" value="1"/>
</dbReference>
<comment type="subunit">
    <text evidence="8">The complex is composed of six subunits: RnfA, RnfB, RnfC, RnfD, RnfE and RnfG.</text>
</comment>
<comment type="function">
    <text evidence="8">Part of a membrane-bound complex that couples electron transfer with translocation of ions across the membrane.</text>
</comment>
<feature type="binding site" evidence="8">
    <location>
        <position position="382"/>
    </location>
    <ligand>
        <name>[4Fe-4S] cluster</name>
        <dbReference type="ChEBI" id="CHEBI:49883"/>
        <label>1</label>
    </ligand>
</feature>
<dbReference type="InterPro" id="IPR017900">
    <property type="entry name" value="4Fe4S_Fe_S_CS"/>
</dbReference>
<dbReference type="KEGG" id="cber:B5D82_16510"/>
<evidence type="ECO:0000259" key="10">
    <source>
        <dbReference type="PROSITE" id="PS51379"/>
    </source>
</evidence>
<dbReference type="GO" id="GO:0022900">
    <property type="term" value="P:electron transport chain"/>
    <property type="evidence" value="ECO:0007669"/>
    <property type="project" value="UniProtKB-UniRule"/>
</dbReference>
<feature type="binding site" evidence="8">
    <location>
        <position position="424"/>
    </location>
    <ligand>
        <name>[4Fe-4S] cluster</name>
        <dbReference type="ChEBI" id="CHEBI:49883"/>
        <label>2</label>
    </ligand>
</feature>
<dbReference type="SUPFAM" id="SSF142019">
    <property type="entry name" value="Nqo1 FMN-binding domain-like"/>
    <property type="match status" value="1"/>
</dbReference>
<dbReference type="Gene3D" id="3.30.70.20">
    <property type="match status" value="1"/>
</dbReference>
<keyword evidence="2 8" id="KW-0004">4Fe-4S</keyword>
<feature type="domain" description="4Fe-4S ferredoxin-type" evidence="10">
    <location>
        <begin position="372"/>
        <end position="402"/>
    </location>
</feature>
<evidence type="ECO:0000256" key="4">
    <source>
        <dbReference type="ARBA" id="ARBA00022737"/>
    </source>
</evidence>
<accession>A0A222GBF7</accession>
<feature type="region of interest" description="Disordered" evidence="9">
    <location>
        <begin position="527"/>
        <end position="550"/>
    </location>
</feature>
<dbReference type="Pfam" id="PF01512">
    <property type="entry name" value="Complex1_51K"/>
    <property type="match status" value="1"/>
</dbReference>
<feature type="compositionally biased region" description="Polar residues" evidence="9">
    <location>
        <begin position="537"/>
        <end position="550"/>
    </location>
</feature>
<dbReference type="OrthoDB" id="9767754at2"/>
<keyword evidence="12" id="KW-1185">Reference proteome</keyword>
<comment type="subcellular location">
    <subcellularLocation>
        <location evidence="8">Cell inner membrane</location>
        <topology evidence="8">Peripheral membrane protein</topology>
    </subcellularLocation>
</comment>
<keyword evidence="1 8" id="KW-0813">Transport</keyword>
<dbReference type="GO" id="GO:0005886">
    <property type="term" value="C:plasma membrane"/>
    <property type="evidence" value="ECO:0007669"/>
    <property type="project" value="UniProtKB-SubCell"/>
</dbReference>
<dbReference type="AlphaFoldDB" id="A0A222GBF7"/>
<keyword evidence="8" id="KW-0472">Membrane</keyword>
<feature type="binding site" evidence="8">
    <location>
        <position position="427"/>
    </location>
    <ligand>
        <name>[4Fe-4S] cluster</name>
        <dbReference type="ChEBI" id="CHEBI:49883"/>
        <label>2</label>
    </ligand>
</feature>
<evidence type="ECO:0000256" key="8">
    <source>
        <dbReference type="HAMAP-Rule" id="MF_00461"/>
    </source>
</evidence>
<gene>
    <name evidence="8" type="primary">rnfC</name>
    <name evidence="11" type="ORF">B5D82_16510</name>
</gene>
<evidence type="ECO:0000256" key="6">
    <source>
        <dbReference type="ARBA" id="ARBA00023004"/>
    </source>
</evidence>
<keyword evidence="8" id="KW-1003">Cell membrane</keyword>
<evidence type="ECO:0000256" key="1">
    <source>
        <dbReference type="ARBA" id="ARBA00022448"/>
    </source>
</evidence>
<dbReference type="GO" id="GO:0009055">
    <property type="term" value="F:electron transfer activity"/>
    <property type="evidence" value="ECO:0007669"/>
    <property type="project" value="InterPro"/>
</dbReference>
<keyword evidence="7 8" id="KW-0411">Iron-sulfur</keyword>
<protein>
    <recommendedName>
        <fullName evidence="8">Ion-translocating oxidoreductase complex subunit C</fullName>
        <ecNumber evidence="8">7.-.-.-</ecNumber>
    </recommendedName>
    <alternativeName>
        <fullName evidence="8">Rnf electron transport complex subunit C</fullName>
    </alternativeName>
</protein>
<evidence type="ECO:0000313" key="11">
    <source>
        <dbReference type="EMBL" id="ASP49229.1"/>
    </source>
</evidence>
<keyword evidence="4 8" id="KW-0677">Repeat</keyword>
<feature type="binding site" evidence="8">
    <location>
        <position position="431"/>
    </location>
    <ligand>
        <name>[4Fe-4S] cluster</name>
        <dbReference type="ChEBI" id="CHEBI:49883"/>
        <label>1</label>
    </ligand>
</feature>
<dbReference type="Pfam" id="PF12838">
    <property type="entry name" value="Fer4_7"/>
    <property type="match status" value="1"/>
</dbReference>
<feature type="domain" description="4Fe-4S ferredoxin-type" evidence="10">
    <location>
        <begin position="412"/>
        <end position="441"/>
    </location>
</feature>
<dbReference type="Pfam" id="PF13375">
    <property type="entry name" value="RnfC_N"/>
    <property type="match status" value="1"/>
</dbReference>
<dbReference type="PANTHER" id="PTHR43034">
    <property type="entry name" value="ION-TRANSLOCATING OXIDOREDUCTASE COMPLEX SUBUNIT C"/>
    <property type="match status" value="1"/>
</dbReference>
<name>A0A222GBF7_9GAMM</name>
<dbReference type="InterPro" id="IPR017896">
    <property type="entry name" value="4Fe4S_Fe-S-bd"/>
</dbReference>
<proteinExistence type="inferred from homology"/>
<dbReference type="InterPro" id="IPR010208">
    <property type="entry name" value="Ion_transpt_RnfC/RsxC"/>
</dbReference>
<dbReference type="Proteomes" id="UP000202259">
    <property type="component" value="Chromosome"/>
</dbReference>
<dbReference type="NCBIfam" id="NF003454">
    <property type="entry name" value="PRK05035.1"/>
    <property type="match status" value="1"/>
</dbReference>
<feature type="binding site" evidence="8">
    <location>
        <position position="421"/>
    </location>
    <ligand>
        <name>[4Fe-4S] cluster</name>
        <dbReference type="ChEBI" id="CHEBI:49883"/>
        <label>2</label>
    </ligand>
</feature>
<feature type="binding site" evidence="8">
    <location>
        <position position="392"/>
    </location>
    <ligand>
        <name>[4Fe-4S] cluster</name>
        <dbReference type="ChEBI" id="CHEBI:49883"/>
        <label>2</label>
    </ligand>
</feature>
<evidence type="ECO:0000256" key="5">
    <source>
        <dbReference type="ARBA" id="ARBA00022982"/>
    </source>
</evidence>
<comment type="similarity">
    <text evidence="8">Belongs to the 4Fe4S bacterial-type ferredoxin family. RnfC subfamily.</text>
</comment>
<organism evidence="11 12">
    <name type="scientific">Cognaticolwellia beringensis</name>
    <dbReference type="NCBI Taxonomy" id="1967665"/>
    <lineage>
        <taxon>Bacteria</taxon>
        <taxon>Pseudomonadati</taxon>
        <taxon>Pseudomonadota</taxon>
        <taxon>Gammaproteobacteria</taxon>
        <taxon>Alteromonadales</taxon>
        <taxon>Colwelliaceae</taxon>
        <taxon>Cognaticolwellia</taxon>
    </lineage>
</organism>
<dbReference type="RefSeq" id="WP_081153072.1">
    <property type="nucleotide sequence ID" value="NZ_CP020465.1"/>
</dbReference>
<dbReference type="PANTHER" id="PTHR43034:SF2">
    <property type="entry name" value="ION-TRANSLOCATING OXIDOREDUCTASE COMPLEX SUBUNIT C"/>
    <property type="match status" value="1"/>
</dbReference>
<dbReference type="Pfam" id="PF10531">
    <property type="entry name" value="SLBB"/>
    <property type="match status" value="1"/>
</dbReference>
<feature type="binding site" evidence="8">
    <location>
        <position position="385"/>
    </location>
    <ligand>
        <name>[4Fe-4S] cluster</name>
        <dbReference type="ChEBI" id="CHEBI:49883"/>
        <label>1</label>
    </ligand>
</feature>
<dbReference type="SUPFAM" id="SSF46548">
    <property type="entry name" value="alpha-helical ferredoxin"/>
    <property type="match status" value="1"/>
</dbReference>
<reference evidence="11 12" key="1">
    <citation type="submission" date="2017-08" db="EMBL/GenBank/DDBJ databases">
        <title>Complete genome of Colwellia sp. NB097-1, a psychrophile bacterium ioslated from Bering Sea.</title>
        <authorList>
            <person name="Chen X."/>
        </authorList>
    </citation>
    <scope>NUCLEOTIDE SEQUENCE [LARGE SCALE GENOMIC DNA]</scope>
    <source>
        <strain evidence="11 12">NB097-1</strain>
    </source>
</reference>
<keyword evidence="3 8" id="KW-0479">Metal-binding</keyword>
<sequence length="820" mass="87521">MESVIERIQRGNFWQFHGGIHPPEQKFLTCNKPIASAQIPEQLIIPIRQHIGQAGDLIIKVGDKVLKGQALSASDTPMSLPVHAPTSGTITAIKSMAIPHPSGLSETCIILTPDGQDTWKQRHICPDFQLLSKAQILEKIANAGISGMGGAGFPTQVKVSTLAKIDYLIINAAECEPYITADDLLIQEHSPTILDGIKIVDHLLTPKHILIGIEDNKPKAIEALQKATADIENIKVCVIPTKYPSGGEKQLIQILTGQEVPSGVLPSSLGIVMQNVATCFAIADAVINDTPLIKRVVTVSGQALEKPQNIWALIGTPVGFLTNQCGYQNSEKRHLIMGGPMMGFSLPHDQVPVIKSTNCILAPSEIEIASPFSSTSSKEVECIRCGQCADVCPAQLLPQELQWSAKAKDQPQLTKLNLFDCIECGACAYVCPSQIPLVHYYRVAKAEIRQQKLLDIKAEKAKVRFEARKLRLEREKIARAEKHKIAAEARKARMNSGTTAAKSEKSAVADALARVKAKKAQASLSTNTAANTADNPMDTSAASTVTAAQNDNSKSQVANAIARAKAKKLVQKNQAKIDSLDTLQDNESPSSTSLAQAAPVVIDKKAKVAAAIAKAKAKKRKAEAASSNENIPAEPTVEASQILKPDVIANESTTEENDNEAGNKKAKVAAAIAKAKLKVKAKADADAILNTEPVLENAEKTPNKTEITATEIINIDHLSENEDNGEPLTVNAIDSSNVDRKAKIAAAVAKAKAKKLAVKSQQTSDIPLSTISESKESEDKRVLATQAASAANKKARIAAAVAKAKAKKLAASSDKSSTSE</sequence>
<dbReference type="EMBL" id="CP020465">
    <property type="protein sequence ID" value="ASP49229.1"/>
    <property type="molecule type" value="Genomic_DNA"/>
</dbReference>
<dbReference type="PROSITE" id="PS51379">
    <property type="entry name" value="4FE4S_FER_2"/>
    <property type="match status" value="2"/>
</dbReference>
<evidence type="ECO:0000256" key="3">
    <source>
        <dbReference type="ARBA" id="ARBA00022723"/>
    </source>
</evidence>
<dbReference type="InterPro" id="IPR011538">
    <property type="entry name" value="Nuo51_FMN-bd"/>
</dbReference>
<keyword evidence="8" id="KW-0997">Cell inner membrane</keyword>
<evidence type="ECO:0000256" key="9">
    <source>
        <dbReference type="SAM" id="MobiDB-lite"/>
    </source>
</evidence>
<comment type="cofactor">
    <cofactor evidence="8">
        <name>[4Fe-4S] cluster</name>
        <dbReference type="ChEBI" id="CHEBI:49883"/>
    </cofactor>
    <text evidence="8">Binds 2 [4Fe-4S] clusters per subunit.</text>
</comment>
<dbReference type="NCBIfam" id="TIGR01945">
    <property type="entry name" value="rnfC"/>
    <property type="match status" value="1"/>
</dbReference>
<keyword evidence="5 8" id="KW-0249">Electron transport</keyword>